<name>A0A1B1LR90_VIBPH</name>
<sequence>MFKNSNALRSWSTSVALSRFLAQSNLALAIAVVALAYAALSKDETVIVVPPTFTEEITMAGNKASESYKTGWGLFAANMAGNISERNSSFVVDTLRKMFLARDADNYERQLLSQVEALKVRGVRENFTPLDLIYNSQVDTVWVYGDKKTTSTRSGATTTQKWTYEIKIAARNGQPKIINFSQYPGAPNTRKRVVEINQQQVEEKKAAEEENKQAEE</sequence>
<dbReference type="RefSeq" id="WP_154715339.1">
    <property type="nucleotide sequence ID" value="NZ_JAESOU010000012.1"/>
</dbReference>
<dbReference type="InterPro" id="IPR007973">
    <property type="entry name" value="Pilus_assembly_TraE"/>
</dbReference>
<geneLocation type="plasmid" evidence="2">
    <name>pVPS92-VEB</name>
</geneLocation>
<dbReference type="EMBL" id="KU356480">
    <property type="protein sequence ID" value="ANS55566.1"/>
    <property type="molecule type" value="Genomic_DNA"/>
</dbReference>
<feature type="region of interest" description="Disordered" evidence="1">
    <location>
        <begin position="189"/>
        <end position="216"/>
    </location>
</feature>
<organism evidence="2">
    <name type="scientific">Vibrio parahaemolyticus</name>
    <dbReference type="NCBI Taxonomy" id="670"/>
    <lineage>
        <taxon>Bacteria</taxon>
        <taxon>Pseudomonadati</taxon>
        <taxon>Pseudomonadota</taxon>
        <taxon>Gammaproteobacteria</taxon>
        <taxon>Vibrionales</taxon>
        <taxon>Vibrionaceae</taxon>
        <taxon>Vibrio</taxon>
    </lineage>
</organism>
<dbReference type="AlphaFoldDB" id="A0A1B1LR90"/>
<protein>
    <submittedName>
        <fullName evidence="2">Uncharacterized protein</fullName>
    </submittedName>
</protein>
<accession>A0A1B1LR90</accession>
<feature type="compositionally biased region" description="Basic and acidic residues" evidence="1">
    <location>
        <begin position="201"/>
        <end position="216"/>
    </location>
</feature>
<evidence type="ECO:0000313" key="2">
    <source>
        <dbReference type="EMBL" id="ANS55566.1"/>
    </source>
</evidence>
<reference evidence="2" key="1">
    <citation type="journal article" date="2016" name="Antimicrob. Agents Chemother.">
        <title>Genetic Characterization of a blaVEB-2-carrying plasmid in Vibrio parahaemolyticus.</title>
        <authorList>
            <person name="Li R."/>
            <person name="Ye L."/>
            <person name="Zheng Z."/>
            <person name="Chan E.W."/>
            <person name="Chen S."/>
        </authorList>
    </citation>
    <scope>NUCLEOTIDE SEQUENCE</scope>
    <source>
        <strain evidence="2">VPS92</strain>
        <plasmid evidence="2">pVPS92-VEB</plasmid>
    </source>
</reference>
<dbReference type="Pfam" id="PF05309">
    <property type="entry name" value="TraE"/>
    <property type="match status" value="1"/>
</dbReference>
<proteinExistence type="predicted"/>
<evidence type="ECO:0000256" key="1">
    <source>
        <dbReference type="SAM" id="MobiDB-lite"/>
    </source>
</evidence>
<keyword evidence="2" id="KW-0614">Plasmid</keyword>